<dbReference type="InterPro" id="IPR007420">
    <property type="entry name" value="DUF465"/>
</dbReference>
<organism evidence="1 2">
    <name type="scientific">Sphingomonas lenta</name>
    <dbReference type="NCBI Taxonomy" id="1141887"/>
    <lineage>
        <taxon>Bacteria</taxon>
        <taxon>Pseudomonadati</taxon>
        <taxon>Pseudomonadota</taxon>
        <taxon>Alphaproteobacteria</taxon>
        <taxon>Sphingomonadales</taxon>
        <taxon>Sphingomonadaceae</taxon>
        <taxon>Sphingomonas</taxon>
    </lineage>
</organism>
<dbReference type="EMBL" id="NSLI01000003">
    <property type="protein sequence ID" value="PAX07810.1"/>
    <property type="molecule type" value="Genomic_DNA"/>
</dbReference>
<accession>A0A2A2SF39</accession>
<reference evidence="2" key="1">
    <citation type="submission" date="2017-09" db="EMBL/GenBank/DDBJ databases">
        <authorList>
            <person name="Feng G."/>
            <person name="Zhu H."/>
        </authorList>
    </citation>
    <scope>NUCLEOTIDE SEQUENCE [LARGE SCALE GENOMIC DNA]</scope>
    <source>
        <strain evidence="2">1PNM-20</strain>
    </source>
</reference>
<protein>
    <recommendedName>
        <fullName evidence="3">DUF465 domain-containing protein</fullName>
    </recommendedName>
</protein>
<name>A0A2A2SF39_9SPHN</name>
<dbReference type="Proteomes" id="UP000218151">
    <property type="component" value="Unassembled WGS sequence"/>
</dbReference>
<evidence type="ECO:0000313" key="1">
    <source>
        <dbReference type="EMBL" id="PAX07810.1"/>
    </source>
</evidence>
<comment type="caution">
    <text evidence="1">The sequence shown here is derived from an EMBL/GenBank/DDBJ whole genome shotgun (WGS) entry which is preliminary data.</text>
</comment>
<evidence type="ECO:0000313" key="2">
    <source>
        <dbReference type="Proteomes" id="UP000218151"/>
    </source>
</evidence>
<gene>
    <name evidence="1" type="ORF">CKY28_09280</name>
</gene>
<evidence type="ECO:0008006" key="3">
    <source>
        <dbReference type="Google" id="ProtNLM"/>
    </source>
</evidence>
<dbReference type="Gene3D" id="6.10.280.50">
    <property type="match status" value="1"/>
</dbReference>
<proteinExistence type="predicted"/>
<keyword evidence="2" id="KW-1185">Reference proteome</keyword>
<dbReference type="InterPro" id="IPR038444">
    <property type="entry name" value="DUF465_sf"/>
</dbReference>
<dbReference type="AlphaFoldDB" id="A0A2A2SF39"/>
<dbReference type="Pfam" id="PF04325">
    <property type="entry name" value="DUF465"/>
    <property type="match status" value="1"/>
</dbReference>
<sequence length="107" mass="12318">MSDRIERARCRFGATSLPHHSEGRAPRSVASTMERWMTNYVDRLRKAHQALSDAIRREAARPGADMLALAVLKKRRLLIKDRLSALLREATGLRTVRRARARRMQRA</sequence>